<organism evidence="1 2">
    <name type="scientific">Chromobacterium piscinae</name>
    <dbReference type="NCBI Taxonomy" id="686831"/>
    <lineage>
        <taxon>Bacteria</taxon>
        <taxon>Pseudomonadati</taxon>
        <taxon>Pseudomonadota</taxon>
        <taxon>Betaproteobacteria</taxon>
        <taxon>Neisseriales</taxon>
        <taxon>Chromobacteriaceae</taxon>
        <taxon>Chromobacterium</taxon>
    </lineage>
</organism>
<gene>
    <name evidence="1" type="ORF">ABH309_07805</name>
</gene>
<dbReference type="Proteomes" id="UP001438292">
    <property type="component" value="Unassembled WGS sequence"/>
</dbReference>
<sequence length="298" mass="33925">MCKKPTRRLRIAALIDEASQVEREDAYKADSIGYMAPALAQVTLPHKSQGESLYYERTNGKLTLAIRGHKSYGLPFGTIPRVILAWISSEAVRTKSPELFLGRSAAEFSKKLSLHYNGHDLSRLKKQCLALSRAVISIDNKVEKSLRFEDIKIVRSGLIFWEKDADATTSLWENTIALTEDFYTAIASSSVPLDLRVYFALKKSPLAMDIYCWLTYRMFLLQVSRKSRVLIPWEYLKAQFASGYSDDEQGLRDFKKAFLRRLREVLLFYTEAQGHVTDNGKHLALTPCRPHVLPSKKG</sequence>
<evidence type="ECO:0000313" key="2">
    <source>
        <dbReference type="Proteomes" id="UP001438292"/>
    </source>
</evidence>
<comment type="caution">
    <text evidence="1">The sequence shown here is derived from an EMBL/GenBank/DDBJ whole genome shotgun (WGS) entry which is preliminary data.</text>
</comment>
<dbReference type="RefSeq" id="WP_346196362.1">
    <property type="nucleotide sequence ID" value="NZ_JBDJHV010000078.1"/>
</dbReference>
<evidence type="ECO:0000313" key="1">
    <source>
        <dbReference type="EMBL" id="MEO3954357.1"/>
    </source>
</evidence>
<dbReference type="EMBL" id="JBDQQU010000007">
    <property type="protein sequence ID" value="MEO3954357.1"/>
    <property type="molecule type" value="Genomic_DNA"/>
</dbReference>
<reference evidence="1 2" key="1">
    <citation type="submission" date="2024-05" db="EMBL/GenBank/DDBJ databases">
        <authorList>
            <person name="De Oliveira J.P."/>
            <person name="Noriler S.A."/>
            <person name="De Oliveira A.G."/>
            <person name="Sipoli D.S."/>
        </authorList>
    </citation>
    <scope>NUCLEOTIDE SEQUENCE [LARGE SCALE GENOMIC DNA]</scope>
    <source>
        <strain evidence="1 2">LABIM186</strain>
    </source>
</reference>
<keyword evidence="2" id="KW-1185">Reference proteome</keyword>
<dbReference type="Pfam" id="PF04796">
    <property type="entry name" value="RepA_C"/>
    <property type="match status" value="1"/>
</dbReference>
<accession>A0ABV0H3J8</accession>
<protein>
    <submittedName>
        <fullName evidence="1">Replication protein RepA</fullName>
    </submittedName>
</protein>
<name>A0ABV0H3J8_9NEIS</name>
<dbReference type="InterPro" id="IPR006881">
    <property type="entry name" value="RepA_C"/>
</dbReference>
<proteinExistence type="predicted"/>